<evidence type="ECO:0000313" key="3">
    <source>
        <dbReference type="Proteomes" id="UP001196530"/>
    </source>
</evidence>
<dbReference type="AlphaFoldDB" id="A0AAN6DEY5"/>
<name>A0AAN6DEY5_PICAN</name>
<feature type="compositionally biased region" description="Basic residues" evidence="1">
    <location>
        <begin position="144"/>
        <end position="153"/>
    </location>
</feature>
<proteinExistence type="predicted"/>
<dbReference type="RefSeq" id="XP_043059577.1">
    <property type="nucleotide sequence ID" value="XM_043203899.1"/>
</dbReference>
<evidence type="ECO:0000256" key="1">
    <source>
        <dbReference type="SAM" id="MobiDB-lite"/>
    </source>
</evidence>
<gene>
    <name evidence="2" type="ORF">KL928_003324</name>
</gene>
<feature type="compositionally biased region" description="Basic and acidic residues" evidence="1">
    <location>
        <begin position="180"/>
        <end position="190"/>
    </location>
</feature>
<organism evidence="2 3">
    <name type="scientific">Pichia angusta</name>
    <name type="common">Yeast</name>
    <name type="synonym">Hansenula polymorpha</name>
    <dbReference type="NCBI Taxonomy" id="870730"/>
    <lineage>
        <taxon>Eukaryota</taxon>
        <taxon>Fungi</taxon>
        <taxon>Dikarya</taxon>
        <taxon>Ascomycota</taxon>
        <taxon>Saccharomycotina</taxon>
        <taxon>Pichiomycetes</taxon>
        <taxon>Pichiales</taxon>
        <taxon>Pichiaceae</taxon>
        <taxon>Ogataea</taxon>
    </lineage>
</organism>
<accession>A0AAN6DEY5</accession>
<feature type="region of interest" description="Disordered" evidence="1">
    <location>
        <begin position="136"/>
        <end position="212"/>
    </location>
</feature>
<dbReference type="GeneID" id="66127375"/>
<protein>
    <submittedName>
        <fullName evidence="2">Uncharacterized protein</fullName>
    </submittedName>
</protein>
<evidence type="ECO:0000313" key="2">
    <source>
        <dbReference type="EMBL" id="KAG7818323.1"/>
    </source>
</evidence>
<reference evidence="2" key="1">
    <citation type="journal article" date="2021" name="G3 (Bethesda)">
        <title>Genomic diversity, chromosomal rearrangements, and interspecies hybridization in the ogataea polymorpha species complex.</title>
        <authorList>
            <person name="Hanson S.J."/>
            <person name="Cinneide E.O."/>
            <person name="Salzberg L.I."/>
            <person name="Wolfe K.H."/>
            <person name="McGowan J."/>
            <person name="Fitzpatrick D.A."/>
            <person name="Matlin K."/>
        </authorList>
    </citation>
    <scope>NUCLEOTIDE SEQUENCE</scope>
    <source>
        <strain evidence="2">61-244</strain>
    </source>
</reference>
<dbReference type="Proteomes" id="UP001196530">
    <property type="component" value="Unassembled WGS sequence"/>
</dbReference>
<dbReference type="EMBL" id="JAHLUX010000006">
    <property type="protein sequence ID" value="KAG7818323.1"/>
    <property type="molecule type" value="Genomic_DNA"/>
</dbReference>
<feature type="region of interest" description="Disordered" evidence="1">
    <location>
        <begin position="1"/>
        <end position="20"/>
    </location>
</feature>
<sequence>MADTPRKRPTKQLSSDSLKEDFEDSLINEFDLPAIDDGEPEFGGSVELLYNRTSEGLRLDENWDSFPDVNTEAEQDSVYQKMAQALEYRDKLLVKAVIRELEKEMAPKIKKMQEHKQKYELLKKVYKLPSVSNLAEFRTDKPKPKSKRSRRHSMAVARTPLDPISEEAEKRDAPVLARTKSHDPGHEKQQKQGTPRSNAIPIPIPSLSPAYSRTSDHRDLRILSTIELISIKSRILNHTFPDVGRITGLVLKFEQNADYKPGTRKSLEIRKLNNKLLLQEIDHELAARGELAKNVLQ</sequence>
<comment type="caution">
    <text evidence="2">The sequence shown here is derived from an EMBL/GenBank/DDBJ whole genome shotgun (WGS) entry which is preliminary data.</text>
</comment>